<evidence type="ECO:0000313" key="3">
    <source>
        <dbReference type="Proteomes" id="UP001164653"/>
    </source>
</evidence>
<keyword evidence="3" id="KW-1185">Reference proteome</keyword>
<keyword evidence="1" id="KW-0732">Signal</keyword>
<dbReference type="AlphaFoldDB" id="A0A9E8SLR1"/>
<dbReference type="KEGG" id="dpf:ON006_00665"/>
<proteinExistence type="predicted"/>
<evidence type="ECO:0000313" key="2">
    <source>
        <dbReference type="EMBL" id="WAC12479.1"/>
    </source>
</evidence>
<accession>A0A9E8SLR1</accession>
<dbReference type="RefSeq" id="WP_244824626.1">
    <property type="nucleotide sequence ID" value="NZ_CP112998.1"/>
</dbReference>
<evidence type="ECO:0000256" key="1">
    <source>
        <dbReference type="SAM" id="SignalP"/>
    </source>
</evidence>
<name>A0A9E8SLR1_9BACT</name>
<dbReference type="EMBL" id="CP112998">
    <property type="protein sequence ID" value="WAC12479.1"/>
    <property type="molecule type" value="Genomic_DNA"/>
</dbReference>
<protein>
    <submittedName>
        <fullName evidence="2">DUF6515 family protein</fullName>
    </submittedName>
</protein>
<feature type="signal peptide" evidence="1">
    <location>
        <begin position="1"/>
        <end position="21"/>
    </location>
</feature>
<dbReference type="InterPro" id="IPR045398">
    <property type="entry name" value="DUF6515"/>
</dbReference>
<sequence length="166" mass="18504">MKTLKVFLAITMIAFSLQTNAQSSVTVIRRPPRESKIIVHAGVRYHYHGGVYYKPYGRQYVVVRPPVGLRVTILPAGYTRVTLGGLPYFYVGGVYYVQRAPGAYEVAEPPIELVTNNNPSQLSALPEGTQSVYIAGKKYYKINDTYYEKSVSENGNESYVVVGKVD</sequence>
<dbReference type="Pfam" id="PF20125">
    <property type="entry name" value="DUF6515"/>
    <property type="match status" value="1"/>
</dbReference>
<reference evidence="2" key="1">
    <citation type="submission" date="2022-11" db="EMBL/GenBank/DDBJ databases">
        <title>Dyadobacter pollutisoli sp. nov., isolated from plastic dumped soil.</title>
        <authorList>
            <person name="Kim J.M."/>
            <person name="Kim K.R."/>
            <person name="Lee J.K."/>
            <person name="Hao L."/>
            <person name="Jeon C.O."/>
        </authorList>
    </citation>
    <scope>NUCLEOTIDE SEQUENCE</scope>
    <source>
        <strain evidence="2">U1</strain>
    </source>
</reference>
<organism evidence="2 3">
    <name type="scientific">Dyadobacter pollutisoli</name>
    <dbReference type="NCBI Taxonomy" id="2910158"/>
    <lineage>
        <taxon>Bacteria</taxon>
        <taxon>Pseudomonadati</taxon>
        <taxon>Bacteroidota</taxon>
        <taxon>Cytophagia</taxon>
        <taxon>Cytophagales</taxon>
        <taxon>Spirosomataceae</taxon>
        <taxon>Dyadobacter</taxon>
    </lineage>
</organism>
<feature type="chain" id="PRO_5038739780" evidence="1">
    <location>
        <begin position="22"/>
        <end position="166"/>
    </location>
</feature>
<gene>
    <name evidence="2" type="ORF">ON006_00665</name>
</gene>
<dbReference type="Proteomes" id="UP001164653">
    <property type="component" value="Chromosome"/>
</dbReference>